<dbReference type="Gene3D" id="1.10.1380.10">
    <property type="entry name" value="Neutral endopeptidase , domain2"/>
    <property type="match status" value="1"/>
</dbReference>
<gene>
    <name evidence="13" type="ORF">GE061_010489</name>
</gene>
<dbReference type="InterPro" id="IPR042089">
    <property type="entry name" value="Peptidase_M13_dom_2"/>
</dbReference>
<comment type="caution">
    <text evidence="13">The sequence shown here is derived from an EMBL/GenBank/DDBJ whole genome shotgun (WGS) entry which is preliminary data.</text>
</comment>
<comment type="cofactor">
    <cofactor evidence="1">
        <name>Zn(2+)</name>
        <dbReference type="ChEBI" id="CHEBI:29105"/>
    </cofactor>
</comment>
<dbReference type="GO" id="GO:0016485">
    <property type="term" value="P:protein processing"/>
    <property type="evidence" value="ECO:0007669"/>
    <property type="project" value="TreeGrafter"/>
</dbReference>
<evidence type="ECO:0000313" key="13">
    <source>
        <dbReference type="EMBL" id="KAF6212780.1"/>
    </source>
</evidence>
<dbReference type="AlphaFoldDB" id="A0A8S9XUS6"/>
<keyword evidence="8" id="KW-0482">Metalloprotease</keyword>
<feature type="chain" id="PRO_5035787863" description="Peptidase M13 C-terminal domain-containing protein" evidence="10">
    <location>
        <begin position="23"/>
        <end position="1130"/>
    </location>
</feature>
<evidence type="ECO:0000256" key="8">
    <source>
        <dbReference type="ARBA" id="ARBA00023049"/>
    </source>
</evidence>
<dbReference type="PRINTS" id="PR00786">
    <property type="entry name" value="NEPRILYSIN"/>
</dbReference>
<dbReference type="CDD" id="cd08662">
    <property type="entry name" value="M13"/>
    <property type="match status" value="1"/>
</dbReference>
<accession>A0A8S9XUS6</accession>
<evidence type="ECO:0000259" key="11">
    <source>
        <dbReference type="Pfam" id="PF01431"/>
    </source>
</evidence>
<dbReference type="InterPro" id="IPR018497">
    <property type="entry name" value="Peptidase_M13_C"/>
</dbReference>
<dbReference type="OrthoDB" id="6475849at2759"/>
<feature type="signal peptide" evidence="10">
    <location>
        <begin position="1"/>
        <end position="22"/>
    </location>
</feature>
<dbReference type="PANTHER" id="PTHR11733">
    <property type="entry name" value="ZINC METALLOPROTEASE FAMILY M13 NEPRILYSIN-RELATED"/>
    <property type="match status" value="1"/>
</dbReference>
<evidence type="ECO:0000256" key="3">
    <source>
        <dbReference type="ARBA" id="ARBA00007357"/>
    </source>
</evidence>
<feature type="domain" description="Peptidase M13 C-terminal" evidence="11">
    <location>
        <begin position="936"/>
        <end position="1121"/>
    </location>
</feature>
<dbReference type="GO" id="GO:0005886">
    <property type="term" value="C:plasma membrane"/>
    <property type="evidence" value="ECO:0007669"/>
    <property type="project" value="UniProtKB-SubCell"/>
</dbReference>
<keyword evidence="7" id="KW-0862">Zinc</keyword>
<keyword evidence="6" id="KW-0378">Hydrolase</keyword>
<dbReference type="InterPro" id="IPR000718">
    <property type="entry name" value="Peptidase_M13"/>
</dbReference>
<dbReference type="InterPro" id="IPR024079">
    <property type="entry name" value="MetalloPept_cat_dom_sf"/>
</dbReference>
<dbReference type="Pfam" id="PF01431">
    <property type="entry name" value="Peptidase_M13"/>
    <property type="match status" value="1"/>
</dbReference>
<dbReference type="GO" id="GO:0004222">
    <property type="term" value="F:metalloendopeptidase activity"/>
    <property type="evidence" value="ECO:0007669"/>
    <property type="project" value="InterPro"/>
</dbReference>
<dbReference type="SUPFAM" id="SSF55486">
    <property type="entry name" value="Metalloproteases ('zincins'), catalytic domain"/>
    <property type="match status" value="1"/>
</dbReference>
<feature type="compositionally biased region" description="Basic residues" evidence="9">
    <location>
        <begin position="142"/>
        <end position="163"/>
    </location>
</feature>
<proteinExistence type="inferred from homology"/>
<comment type="similarity">
    <text evidence="3">Belongs to the peptidase M13 family.</text>
</comment>
<keyword evidence="5" id="KW-0479">Metal-binding</keyword>
<evidence type="ECO:0000256" key="4">
    <source>
        <dbReference type="ARBA" id="ARBA00022670"/>
    </source>
</evidence>
<keyword evidence="4" id="KW-0645">Protease</keyword>
<keyword evidence="14" id="KW-1185">Reference proteome</keyword>
<name>A0A8S9XUS6_APOLU</name>
<dbReference type="InterPro" id="IPR008753">
    <property type="entry name" value="Peptidase_M13_N"/>
</dbReference>
<evidence type="ECO:0000256" key="1">
    <source>
        <dbReference type="ARBA" id="ARBA00001947"/>
    </source>
</evidence>
<organism evidence="13 14">
    <name type="scientific">Apolygus lucorum</name>
    <name type="common">Small green plant bug</name>
    <name type="synonym">Lygocoris lucorum</name>
    <dbReference type="NCBI Taxonomy" id="248454"/>
    <lineage>
        <taxon>Eukaryota</taxon>
        <taxon>Metazoa</taxon>
        <taxon>Ecdysozoa</taxon>
        <taxon>Arthropoda</taxon>
        <taxon>Hexapoda</taxon>
        <taxon>Insecta</taxon>
        <taxon>Pterygota</taxon>
        <taxon>Neoptera</taxon>
        <taxon>Paraneoptera</taxon>
        <taxon>Hemiptera</taxon>
        <taxon>Heteroptera</taxon>
        <taxon>Panheteroptera</taxon>
        <taxon>Cimicomorpha</taxon>
        <taxon>Miridae</taxon>
        <taxon>Mirini</taxon>
        <taxon>Apolygus</taxon>
    </lineage>
</organism>
<dbReference type="GO" id="GO:0046872">
    <property type="term" value="F:metal ion binding"/>
    <property type="evidence" value="ECO:0007669"/>
    <property type="project" value="UniProtKB-KW"/>
</dbReference>
<dbReference type="EMBL" id="WIXP02000003">
    <property type="protein sequence ID" value="KAF6212780.1"/>
    <property type="molecule type" value="Genomic_DNA"/>
</dbReference>
<evidence type="ECO:0000256" key="10">
    <source>
        <dbReference type="SAM" id="SignalP"/>
    </source>
</evidence>
<evidence type="ECO:0000313" key="14">
    <source>
        <dbReference type="Proteomes" id="UP000466442"/>
    </source>
</evidence>
<feature type="region of interest" description="Disordered" evidence="9">
    <location>
        <begin position="139"/>
        <end position="176"/>
    </location>
</feature>
<evidence type="ECO:0000256" key="7">
    <source>
        <dbReference type="ARBA" id="ARBA00022833"/>
    </source>
</evidence>
<dbReference type="Proteomes" id="UP000466442">
    <property type="component" value="Unassembled WGS sequence"/>
</dbReference>
<feature type="domain" description="Peptidase M13 N-terminal" evidence="12">
    <location>
        <begin position="506"/>
        <end position="858"/>
    </location>
</feature>
<dbReference type="PROSITE" id="PS51885">
    <property type="entry name" value="NEPRILYSIN"/>
    <property type="match status" value="1"/>
</dbReference>
<protein>
    <recommendedName>
        <fullName evidence="15">Peptidase M13 C-terminal domain-containing protein</fullName>
    </recommendedName>
</protein>
<evidence type="ECO:0008006" key="15">
    <source>
        <dbReference type="Google" id="ProtNLM"/>
    </source>
</evidence>
<sequence>MGASSAINYAVLLLLISTNVSASDPPSTDKNLVPRDVGNAQYPKPGDSDTRSGRSLNFSNLPDDDDEIKGFAVFVDSPDPEEASSSVEEQYAELGVNDTHEEYGDDLIAETSMREISSKKVQNGSVIHDIRIVVKHPQNFKGKNRPKGVGRRKIHKKKSRPRGNVKTSPNPTAIYNKMGRKKHSTLPSFNPIKISGNCGNASCPGQPAENSEVDPVVYSQRQWSVLTGEMRYVNLTVNSTGINSVSDLNNTRPGSNNLTGQELAPNKTVQQSTTQGKCANTIYLNLTDSDTCVSQCLISCITLKNRPPVVHESLNGPKQNYNASRNSSSEDSITTHFAGVKENTTKRTGYKLNTNHINVKVFGDVNSTTANTSFVPRRHKPKIIHSNRSPKHKTPKQTTKFVQEKNASAHENRPKGNSTEINFAGVTKKITELDGIKLDSNPTSTEIVTEKEGNLHVLVGSEIKHNLLETPAVKKSDHVLKDICLTETCVLKAADFLKRMNASADPCVNFYEFACGRFLKRELPDGIRKWSVLLEITNDILHKVGSVLKHPVKTSDPSYVIELKRFYDVCLKNSHTSLIQEFMEELGGWPDPQNPSWKMPKRSWQDIVLNWTHGDLIEYNFVELDLTNSTDQLWGLSVELPSFVREALKNGPEILRLMENVIEGLAKIFLKVDDASVNNSIRILRLFMEYAVNYANITRESQKVSFHTLGELKHKFPHLTLFKSLPSLLENLAGVKIDDKEVIAVANLLYLQKVDTLIRDTPVKTQIALLVMHSLRKLYTFLLPSRDNSPHIYCTELTWDLYPNIVDSIYSSNFVDDKRVKGVTKILSQVKNSLEKALKDGTLEDKIASIALKRLNTLTFIMSLQNRQDRGFGITGLTELVDKVNVSFALMVKAGIGNYRRGLFEFMNTPYNSSLPYIIYNYFGHKYHVNAYTAYSYVFIPFNVMHDNIYNEDLPSYVNFAGVGFVLGHEMVHGVKRDGLFQNATRYSIEEQCLVDQFSDFTERYLGLPLNGKQTKDENVADLGGLREAYLAYTNWARHHMEDEVRLPGLHRFNNRQMFWLTLASNWCLAASRESRADALDDVHAPPENRVNGGLANLPEFSRDFHCPLNSPMNPSEKCSLWWPKSRQLS</sequence>
<evidence type="ECO:0000256" key="2">
    <source>
        <dbReference type="ARBA" id="ARBA00004401"/>
    </source>
</evidence>
<reference evidence="13" key="1">
    <citation type="journal article" date="2021" name="Mol. Ecol. Resour.">
        <title>Apolygus lucorum genome provides insights into omnivorousness and mesophyll feeding.</title>
        <authorList>
            <person name="Liu Y."/>
            <person name="Liu H."/>
            <person name="Wang H."/>
            <person name="Huang T."/>
            <person name="Liu B."/>
            <person name="Yang B."/>
            <person name="Yin L."/>
            <person name="Li B."/>
            <person name="Zhang Y."/>
            <person name="Zhang S."/>
            <person name="Jiang F."/>
            <person name="Zhang X."/>
            <person name="Ren Y."/>
            <person name="Wang B."/>
            <person name="Wang S."/>
            <person name="Lu Y."/>
            <person name="Wu K."/>
            <person name="Fan W."/>
            <person name="Wang G."/>
        </authorList>
    </citation>
    <scope>NUCLEOTIDE SEQUENCE</scope>
    <source>
        <strain evidence="13">12Hb</strain>
    </source>
</reference>
<evidence type="ECO:0000256" key="5">
    <source>
        <dbReference type="ARBA" id="ARBA00022723"/>
    </source>
</evidence>
<evidence type="ECO:0000256" key="9">
    <source>
        <dbReference type="SAM" id="MobiDB-lite"/>
    </source>
</evidence>
<dbReference type="Gene3D" id="3.40.390.10">
    <property type="entry name" value="Collagenase (Catalytic Domain)"/>
    <property type="match status" value="1"/>
</dbReference>
<evidence type="ECO:0000256" key="6">
    <source>
        <dbReference type="ARBA" id="ARBA00022801"/>
    </source>
</evidence>
<keyword evidence="10" id="KW-0732">Signal</keyword>
<dbReference type="Pfam" id="PF05649">
    <property type="entry name" value="Peptidase_M13_N"/>
    <property type="match status" value="1"/>
</dbReference>
<evidence type="ECO:0000259" key="12">
    <source>
        <dbReference type="Pfam" id="PF05649"/>
    </source>
</evidence>
<feature type="region of interest" description="Disordered" evidence="9">
    <location>
        <begin position="22"/>
        <end position="64"/>
    </location>
</feature>
<dbReference type="PANTHER" id="PTHR11733:SF167">
    <property type="entry name" value="FI17812P1-RELATED"/>
    <property type="match status" value="1"/>
</dbReference>
<comment type="subcellular location">
    <subcellularLocation>
        <location evidence="2">Cell membrane</location>
        <topology evidence="2">Single-pass type II membrane protein</topology>
    </subcellularLocation>
</comment>